<reference evidence="3" key="1">
    <citation type="submission" date="2016-09" db="EMBL/GenBank/DDBJ databases">
        <authorList>
            <person name="Gulvik C.A."/>
        </authorList>
    </citation>
    <scope>NUCLEOTIDE SEQUENCE [LARGE SCALE GENOMIC DNA]</scope>
    <source>
        <strain evidence="3">DSM 23328</strain>
    </source>
</reference>
<feature type="transmembrane region" description="Helical" evidence="1">
    <location>
        <begin position="6"/>
        <end position="25"/>
    </location>
</feature>
<feature type="transmembrane region" description="Helical" evidence="1">
    <location>
        <begin position="46"/>
        <end position="66"/>
    </location>
</feature>
<organism evidence="2 3">
    <name type="scientific">Enterococcus ureasiticus</name>
    <dbReference type="NCBI Taxonomy" id="903984"/>
    <lineage>
        <taxon>Bacteria</taxon>
        <taxon>Bacillati</taxon>
        <taxon>Bacillota</taxon>
        <taxon>Bacilli</taxon>
        <taxon>Lactobacillales</taxon>
        <taxon>Enterococcaceae</taxon>
        <taxon>Enterococcus</taxon>
    </lineage>
</organism>
<keyword evidence="1" id="KW-1133">Transmembrane helix</keyword>
<evidence type="ECO:0000256" key="1">
    <source>
        <dbReference type="SAM" id="Phobius"/>
    </source>
</evidence>
<name>A0A1E5GE84_9ENTE</name>
<evidence type="ECO:0000313" key="3">
    <source>
        <dbReference type="Proteomes" id="UP000094068"/>
    </source>
</evidence>
<dbReference type="AlphaFoldDB" id="A0A1E5GE84"/>
<evidence type="ECO:0000313" key="2">
    <source>
        <dbReference type="EMBL" id="OEG11033.1"/>
    </source>
</evidence>
<dbReference type="Proteomes" id="UP000094068">
    <property type="component" value="Unassembled WGS sequence"/>
</dbReference>
<dbReference type="STRING" id="903984.BCR21_12180"/>
<dbReference type="OrthoDB" id="2188891at2"/>
<accession>A0A1E5GE84</accession>
<keyword evidence="1" id="KW-0472">Membrane</keyword>
<proteinExistence type="predicted"/>
<comment type="caution">
    <text evidence="2">The sequence shown here is derived from an EMBL/GenBank/DDBJ whole genome shotgun (WGS) entry which is preliminary data.</text>
</comment>
<protein>
    <submittedName>
        <fullName evidence="2">Uncharacterized protein</fullName>
    </submittedName>
</protein>
<keyword evidence="3" id="KW-1185">Reference proteome</keyword>
<gene>
    <name evidence="2" type="ORF">BCR21_12180</name>
</gene>
<sequence>MRAYTWLYLLGACSAISLGLFLFSLNRDNILLKKLKLKKSKILVNWLLLAMSIICFLLLIYVFMYIQKQINIFNLS</sequence>
<dbReference type="EMBL" id="MIJZ01000014">
    <property type="protein sequence ID" value="OEG11033.1"/>
    <property type="molecule type" value="Genomic_DNA"/>
</dbReference>
<keyword evidence="1" id="KW-0812">Transmembrane</keyword>